<evidence type="ECO:0000256" key="2">
    <source>
        <dbReference type="ARBA" id="ARBA00023125"/>
    </source>
</evidence>
<dbReference type="Pfam" id="PF12840">
    <property type="entry name" value="HTH_20"/>
    <property type="match status" value="1"/>
</dbReference>
<dbReference type="CDD" id="cd00090">
    <property type="entry name" value="HTH_ARSR"/>
    <property type="match status" value="1"/>
</dbReference>
<dbReference type="OrthoDB" id="9804742at2"/>
<sequence length="120" mass="12610">MEIKSAVNSLSALAHETRLSVFRALVQAGPEGLAAGELSRRLGVLTNTMSAHLNVLDNAGLVRSRRAGRSIIYSAAYDKMSGLLAFLMEDCCGGSPEVCAPLATVVNEAMCCPSPRSNAQ</sequence>
<organism evidence="5 6">
    <name type="scientific">Hyphomonas polymorpha PS728</name>
    <dbReference type="NCBI Taxonomy" id="1280954"/>
    <lineage>
        <taxon>Bacteria</taxon>
        <taxon>Pseudomonadati</taxon>
        <taxon>Pseudomonadota</taxon>
        <taxon>Alphaproteobacteria</taxon>
        <taxon>Hyphomonadales</taxon>
        <taxon>Hyphomonadaceae</taxon>
        <taxon>Hyphomonas</taxon>
    </lineage>
</organism>
<dbReference type="PANTHER" id="PTHR43132">
    <property type="entry name" value="ARSENICAL RESISTANCE OPERON REPRESSOR ARSR-RELATED"/>
    <property type="match status" value="1"/>
</dbReference>
<dbReference type="AlphaFoldDB" id="A0A062V7B6"/>
<evidence type="ECO:0000256" key="3">
    <source>
        <dbReference type="ARBA" id="ARBA00023163"/>
    </source>
</evidence>
<dbReference type="NCBIfam" id="NF033788">
    <property type="entry name" value="HTH_metalloreg"/>
    <property type="match status" value="1"/>
</dbReference>
<proteinExistence type="predicted"/>
<dbReference type="PROSITE" id="PS50987">
    <property type="entry name" value="HTH_ARSR_2"/>
    <property type="match status" value="1"/>
</dbReference>
<dbReference type="GO" id="GO:0003700">
    <property type="term" value="F:DNA-binding transcription factor activity"/>
    <property type="evidence" value="ECO:0007669"/>
    <property type="project" value="InterPro"/>
</dbReference>
<dbReference type="Gene3D" id="1.10.10.10">
    <property type="entry name" value="Winged helix-like DNA-binding domain superfamily/Winged helix DNA-binding domain"/>
    <property type="match status" value="1"/>
</dbReference>
<accession>A0A062V7B6</accession>
<comment type="caution">
    <text evidence="5">The sequence shown here is derived from an EMBL/GenBank/DDBJ whole genome shotgun (WGS) entry which is preliminary data.</text>
</comment>
<gene>
    <name evidence="5" type="ORF">HPO_11778</name>
</gene>
<dbReference type="GO" id="GO:0003677">
    <property type="term" value="F:DNA binding"/>
    <property type="evidence" value="ECO:0007669"/>
    <property type="project" value="UniProtKB-KW"/>
</dbReference>
<reference evidence="5 6" key="1">
    <citation type="journal article" date="2014" name="Antonie Van Leeuwenhoek">
        <title>Hyphomonas beringensis sp. nov. and Hyphomonas chukchiensis sp. nov., isolated from surface seawater of the Bering Sea and Chukchi Sea.</title>
        <authorList>
            <person name="Li C."/>
            <person name="Lai Q."/>
            <person name="Li G."/>
            <person name="Dong C."/>
            <person name="Wang J."/>
            <person name="Liao Y."/>
            <person name="Shao Z."/>
        </authorList>
    </citation>
    <scope>NUCLEOTIDE SEQUENCE [LARGE SCALE GENOMIC DNA]</scope>
    <source>
        <strain evidence="5 6">PS728</strain>
    </source>
</reference>
<keyword evidence="2" id="KW-0238">DNA-binding</keyword>
<keyword evidence="6" id="KW-1185">Reference proteome</keyword>
<dbReference type="InterPro" id="IPR036388">
    <property type="entry name" value="WH-like_DNA-bd_sf"/>
</dbReference>
<keyword evidence="3" id="KW-0804">Transcription</keyword>
<dbReference type="InterPro" id="IPR011991">
    <property type="entry name" value="ArsR-like_HTH"/>
</dbReference>
<dbReference type="PANTHER" id="PTHR43132:SF2">
    <property type="entry name" value="ARSENICAL RESISTANCE OPERON REPRESSOR ARSR-RELATED"/>
    <property type="match status" value="1"/>
</dbReference>
<evidence type="ECO:0000259" key="4">
    <source>
        <dbReference type="PROSITE" id="PS50987"/>
    </source>
</evidence>
<dbReference type="EMBL" id="ARYM01000013">
    <property type="protein sequence ID" value="KCZ97992.1"/>
    <property type="molecule type" value="Genomic_DNA"/>
</dbReference>
<dbReference type="InterPro" id="IPR051011">
    <property type="entry name" value="Metal_resp_trans_reg"/>
</dbReference>
<dbReference type="eggNOG" id="COG0640">
    <property type="taxonomic scope" value="Bacteria"/>
</dbReference>
<dbReference type="Proteomes" id="UP000027100">
    <property type="component" value="Unassembled WGS sequence"/>
</dbReference>
<dbReference type="SUPFAM" id="SSF46785">
    <property type="entry name" value="Winged helix' DNA-binding domain"/>
    <property type="match status" value="1"/>
</dbReference>
<dbReference type="SMART" id="SM00418">
    <property type="entry name" value="HTH_ARSR"/>
    <property type="match status" value="1"/>
</dbReference>
<protein>
    <submittedName>
        <fullName evidence="5">ArsR family transcriptional regulator</fullName>
    </submittedName>
</protein>
<dbReference type="PRINTS" id="PR00778">
    <property type="entry name" value="HTHARSR"/>
</dbReference>
<feature type="domain" description="HTH arsR-type" evidence="4">
    <location>
        <begin position="1"/>
        <end position="95"/>
    </location>
</feature>
<dbReference type="STRING" id="1280954.HPO_11778"/>
<keyword evidence="1" id="KW-0805">Transcription regulation</keyword>
<dbReference type="InterPro" id="IPR036390">
    <property type="entry name" value="WH_DNA-bd_sf"/>
</dbReference>
<evidence type="ECO:0000313" key="5">
    <source>
        <dbReference type="EMBL" id="KCZ97992.1"/>
    </source>
</evidence>
<name>A0A062V7B6_9PROT</name>
<dbReference type="InterPro" id="IPR001845">
    <property type="entry name" value="HTH_ArsR_DNA-bd_dom"/>
</dbReference>
<evidence type="ECO:0000256" key="1">
    <source>
        <dbReference type="ARBA" id="ARBA00023015"/>
    </source>
</evidence>
<evidence type="ECO:0000313" key="6">
    <source>
        <dbReference type="Proteomes" id="UP000027100"/>
    </source>
</evidence>
<dbReference type="RefSeq" id="WP_084324290.1">
    <property type="nucleotide sequence ID" value="NZ_ARYM01000013.1"/>
</dbReference>